<gene>
    <name evidence="1" type="ORF">C2L64_23340</name>
    <name evidence="2" type="ORF">WQE_36390</name>
</gene>
<organism evidence="1 4">
    <name type="scientific">Paraburkholderia hospita</name>
    <dbReference type="NCBI Taxonomy" id="169430"/>
    <lineage>
        <taxon>Bacteria</taxon>
        <taxon>Pseudomonadati</taxon>
        <taxon>Pseudomonadota</taxon>
        <taxon>Betaproteobacteria</taxon>
        <taxon>Burkholderiales</taxon>
        <taxon>Burkholderiaceae</taxon>
        <taxon>Paraburkholderia</taxon>
    </lineage>
</organism>
<dbReference type="Proteomes" id="UP000236649">
    <property type="component" value="Chromosome 2"/>
</dbReference>
<dbReference type="Pfam" id="PF08888">
    <property type="entry name" value="HopJ"/>
    <property type="match status" value="1"/>
</dbReference>
<dbReference type="InterPro" id="IPR014984">
    <property type="entry name" value="HopJ"/>
</dbReference>
<evidence type="ECO:0000313" key="3">
    <source>
        <dbReference type="Proteomes" id="UP000004980"/>
    </source>
</evidence>
<keyword evidence="3" id="KW-1185">Reference proteome</keyword>
<protein>
    <submittedName>
        <fullName evidence="1 2">Type III effector</fullName>
    </submittedName>
</protein>
<name>A0AAN1JDA0_9BURK</name>
<reference evidence="2 3" key="1">
    <citation type="journal article" date="2012" name="J. Bacteriol.">
        <title>Draft Genome Sequence of the Soil Bacterium Burkholderia terrae Strain BS001, Which Interacts with Fungal Surface Structures.</title>
        <authorList>
            <person name="Nazir R."/>
            <person name="Hansen M.A."/>
            <person name="Sorensen S."/>
            <person name="van Elsas J.D."/>
        </authorList>
    </citation>
    <scope>NUCLEOTIDE SEQUENCE [LARGE SCALE GENOMIC DNA]</scope>
    <source>
        <strain evidence="2 3">BS001</strain>
    </source>
</reference>
<dbReference type="EMBL" id="CP026106">
    <property type="protein sequence ID" value="AUT71238.1"/>
    <property type="molecule type" value="Genomic_DNA"/>
</dbReference>
<dbReference type="GeneID" id="55531252"/>
<accession>A0AAN1JDA0</accession>
<dbReference type="Gene3D" id="3.20.160.10">
    <property type="entry name" value="vpa0580 domain like"/>
    <property type="match status" value="1"/>
</dbReference>
<sequence length="114" mass="12804">MKLDILLKNLTDNPTSVTLDDALAAIPGSYKSTPVAFENGGVRYQAGQNVRSCQLLAFAMLHNLTKEQTLNCYGIYYREDVLRNPTGTDHEPIRNFMKHGWDGVQFDAMPLEAR</sequence>
<dbReference type="InterPro" id="IPR038604">
    <property type="entry name" value="HopJ_sf"/>
</dbReference>
<dbReference type="RefSeq" id="WP_007589955.1">
    <property type="nucleotide sequence ID" value="NZ_AKAU01000213.1"/>
</dbReference>
<dbReference type="KEGG" id="phs:C2L64_23340"/>
<dbReference type="EMBL" id="AKAU01000213">
    <property type="protein sequence ID" value="EIM96012.1"/>
    <property type="molecule type" value="Genomic_DNA"/>
</dbReference>
<evidence type="ECO:0000313" key="1">
    <source>
        <dbReference type="EMBL" id="AUT71238.1"/>
    </source>
</evidence>
<dbReference type="Proteomes" id="UP000004980">
    <property type="component" value="Unassembled WGS sequence"/>
</dbReference>
<proteinExistence type="predicted"/>
<dbReference type="AlphaFoldDB" id="A0AAN1JDA0"/>
<evidence type="ECO:0000313" key="4">
    <source>
        <dbReference type="Proteomes" id="UP000236649"/>
    </source>
</evidence>
<evidence type="ECO:0000313" key="2">
    <source>
        <dbReference type="EMBL" id="EIM96012.1"/>
    </source>
</evidence>
<reference evidence="1 4" key="2">
    <citation type="submission" date="2018-01" db="EMBL/GenBank/DDBJ databases">
        <title>Species boundaries and ecological features among Paraburkholderia terrae DSMZ17804T, P. hospita DSMZ17164T and P. caribensis DSMZ13236T.</title>
        <authorList>
            <person name="Pratama A.A."/>
        </authorList>
    </citation>
    <scope>NUCLEOTIDE SEQUENCE [LARGE SCALE GENOMIC DNA]</scope>
    <source>
        <strain evidence="1 4">DSM 17164</strain>
    </source>
</reference>